<comment type="subcellular location">
    <subcellularLocation>
        <location evidence="1 8">Cell outer membrane</location>
        <topology evidence="1 8">Multi-pass membrane protein</topology>
    </subcellularLocation>
</comment>
<feature type="region of interest" description="Disordered" evidence="10">
    <location>
        <begin position="259"/>
        <end position="283"/>
    </location>
</feature>
<comment type="similarity">
    <text evidence="8 9">Belongs to the TonB-dependent receptor family.</text>
</comment>
<keyword evidence="7 8" id="KW-0998">Cell outer membrane</keyword>
<keyword evidence="3 8" id="KW-1134">Transmembrane beta strand</keyword>
<keyword evidence="14" id="KW-0675">Receptor</keyword>
<dbReference type="InterPro" id="IPR036942">
    <property type="entry name" value="Beta-barrel_TonB_sf"/>
</dbReference>
<evidence type="ECO:0000256" key="9">
    <source>
        <dbReference type="RuleBase" id="RU003357"/>
    </source>
</evidence>
<dbReference type="InterPro" id="IPR012910">
    <property type="entry name" value="Plug_dom"/>
</dbReference>
<evidence type="ECO:0000256" key="2">
    <source>
        <dbReference type="ARBA" id="ARBA00022448"/>
    </source>
</evidence>
<proteinExistence type="inferred from homology"/>
<evidence type="ECO:0000256" key="4">
    <source>
        <dbReference type="ARBA" id="ARBA00022692"/>
    </source>
</evidence>
<gene>
    <name evidence="14" type="ORF">BLL37_09105</name>
</gene>
<evidence type="ECO:0000256" key="7">
    <source>
        <dbReference type="ARBA" id="ARBA00023237"/>
    </source>
</evidence>
<feature type="signal peptide" evidence="11">
    <location>
        <begin position="1"/>
        <end position="30"/>
    </location>
</feature>
<dbReference type="InterPro" id="IPR000531">
    <property type="entry name" value="Beta-barrel_TonB"/>
</dbReference>
<dbReference type="Proteomes" id="UP000188559">
    <property type="component" value="Unassembled WGS sequence"/>
</dbReference>
<evidence type="ECO:0000256" key="10">
    <source>
        <dbReference type="SAM" id="MobiDB-lite"/>
    </source>
</evidence>
<feature type="chain" id="PRO_5010721241" evidence="11">
    <location>
        <begin position="31"/>
        <end position="841"/>
    </location>
</feature>
<keyword evidence="11" id="KW-0732">Signal</keyword>
<reference evidence="14 15" key="1">
    <citation type="submission" date="2016-10" db="EMBL/GenBank/DDBJ databases">
        <title>Pseudomonas lactis sp. nov. and Pseudomonas paralactis sp. nov., isolated from bovine raw milk.</title>
        <authorList>
            <person name="Von Neubeck M."/>
            <person name="Huptas C."/>
            <person name="Glueck C."/>
            <person name="Krewinkel M."/>
            <person name="Stoeckel M."/>
            <person name="Stressler T."/>
            <person name="Fischer L."/>
            <person name="Hinrichs J."/>
            <person name="Scherer S."/>
            <person name="Wenning M."/>
        </authorList>
    </citation>
    <scope>NUCLEOTIDE SEQUENCE [LARGE SCALE GENOMIC DNA]</scope>
    <source>
        <strain evidence="14 15">DSM 18862</strain>
    </source>
</reference>
<dbReference type="PROSITE" id="PS52016">
    <property type="entry name" value="TONB_DEPENDENT_REC_3"/>
    <property type="match status" value="1"/>
</dbReference>
<evidence type="ECO:0000259" key="13">
    <source>
        <dbReference type="Pfam" id="PF07715"/>
    </source>
</evidence>
<dbReference type="PANTHER" id="PTHR47234">
    <property type="match status" value="1"/>
</dbReference>
<dbReference type="InterPro" id="IPR037066">
    <property type="entry name" value="Plug_dom_sf"/>
</dbReference>
<organism evidence="14 15">
    <name type="scientific">Pseudomonas azotoformans</name>
    <dbReference type="NCBI Taxonomy" id="47878"/>
    <lineage>
        <taxon>Bacteria</taxon>
        <taxon>Pseudomonadati</taxon>
        <taxon>Pseudomonadota</taxon>
        <taxon>Gammaproteobacteria</taxon>
        <taxon>Pseudomonadales</taxon>
        <taxon>Pseudomonadaceae</taxon>
        <taxon>Pseudomonas</taxon>
    </lineage>
</organism>
<evidence type="ECO:0000256" key="11">
    <source>
        <dbReference type="SAM" id="SignalP"/>
    </source>
</evidence>
<dbReference type="CDD" id="cd01347">
    <property type="entry name" value="ligand_gated_channel"/>
    <property type="match status" value="1"/>
</dbReference>
<feature type="compositionally biased region" description="Basic and acidic residues" evidence="10">
    <location>
        <begin position="266"/>
        <end position="275"/>
    </location>
</feature>
<evidence type="ECO:0000256" key="3">
    <source>
        <dbReference type="ARBA" id="ARBA00022452"/>
    </source>
</evidence>
<dbReference type="RefSeq" id="WP_071495043.1">
    <property type="nucleotide sequence ID" value="NZ_LT629702.1"/>
</dbReference>
<comment type="caution">
    <text evidence="14">The sequence shown here is derived from an EMBL/GenBank/DDBJ whole genome shotgun (WGS) entry which is preliminary data.</text>
</comment>
<feature type="domain" description="TonB-dependent receptor-like beta-barrel" evidence="12">
    <location>
        <begin position="299"/>
        <end position="795"/>
    </location>
</feature>
<dbReference type="Gene3D" id="2.170.130.10">
    <property type="entry name" value="TonB-dependent receptor, plug domain"/>
    <property type="match status" value="1"/>
</dbReference>
<protein>
    <submittedName>
        <fullName evidence="14">TonB-dependent receptor</fullName>
    </submittedName>
</protein>
<dbReference type="GO" id="GO:0009279">
    <property type="term" value="C:cell outer membrane"/>
    <property type="evidence" value="ECO:0007669"/>
    <property type="project" value="UniProtKB-SubCell"/>
</dbReference>
<dbReference type="PANTHER" id="PTHR47234:SF3">
    <property type="entry name" value="SECRETIN_TONB SHORT N-TERMINAL DOMAIN-CONTAINING PROTEIN"/>
    <property type="match status" value="1"/>
</dbReference>
<feature type="domain" description="TonB-dependent receptor plug" evidence="13">
    <location>
        <begin position="62"/>
        <end position="182"/>
    </location>
</feature>
<dbReference type="OrthoDB" id="6276154at2"/>
<keyword evidence="5 9" id="KW-0798">TonB box</keyword>
<sequence length="841" mass="91391">MSRPYTRFRPRFSLLTAGILGLCAQPAAHAEENPSRPSAASDTALQTVVVTGARDSGRTVAKSLAPIDVISADDLARSGKQNLRDALAASVPSYTNAAGFTGGTGLSVKSATLRGLGGNHVLVLVNGKRRHNTSLIFVQTAATSSGQSPADLDLIPIAAVDHVEVLRDGAAAQYGSDAIAGVINIILKTNRSGGSGSALYGQYANRVGGKGNFGARGQGQINQGFELPNDGFFSLSADIGLQESSNVAGAVPDRTSIYFRQNGQPDPRETSESRYRQQLGQPRSQTYNFGYNAELPLNEDYTLYSFSTLSHRNSTSWGTYRTANSPQNIVSVYPDGFSPRFVVEEDDFQSVFGVRNDDLLGWAWDLSTSYGYNNANTRNERSLNPSLGPNSPQDMDGGNLIASQWTNNLDLTRSFDTGLFAKPLNVSTGLEFRRDGFEIQAGEYASYADGGYVFPAGSPLAGQRPNPGAPGLVGFTPADAHNYSRTNTAGYVDFSQSLTDQWDVSLAGRFEHYSDFGDTGSGKFSTRYAFTPQFAVRGTVSNGFRAPSLQQQFYSSSLTAWRTSPLTGQLEQATTRYVTVNDAAGQALGAKELKPERSMNYSLGFVATPTENLDITVDLYQIDIKDRILQTSNLQGTAVSNVLAAQGLNPNQIVSYFGNLADTRTRGIDLVADYRYDLGRYGKTKWTLLSNQSLQTIEKIKEPAALAGTGVSVMGRDRQGNLTSAYPKNTTSLNAAWQLGDFEVNLKETRYSKVTGRNQISASRDEKIRPAFITDLSVGYWLSDAVKVTVGGENIFDRRPQQLNDEAKRFYFFPTDNPTYSWYSPYGLEGAYYFAKVDVSW</sequence>
<dbReference type="Gene3D" id="2.40.170.20">
    <property type="entry name" value="TonB-dependent receptor, beta-barrel domain"/>
    <property type="match status" value="1"/>
</dbReference>
<evidence type="ECO:0000256" key="8">
    <source>
        <dbReference type="PROSITE-ProRule" id="PRU01360"/>
    </source>
</evidence>
<keyword evidence="6 8" id="KW-0472">Membrane</keyword>
<dbReference type="EMBL" id="MNPV01000002">
    <property type="protein sequence ID" value="ONH47009.1"/>
    <property type="molecule type" value="Genomic_DNA"/>
</dbReference>
<dbReference type="SUPFAM" id="SSF56935">
    <property type="entry name" value="Porins"/>
    <property type="match status" value="1"/>
</dbReference>
<evidence type="ECO:0000259" key="12">
    <source>
        <dbReference type="Pfam" id="PF00593"/>
    </source>
</evidence>
<name>A0A1V2JNT7_PSEAZ</name>
<evidence type="ECO:0000313" key="14">
    <source>
        <dbReference type="EMBL" id="ONH47009.1"/>
    </source>
</evidence>
<dbReference type="Pfam" id="PF07715">
    <property type="entry name" value="Plug"/>
    <property type="match status" value="1"/>
</dbReference>
<dbReference type="GeneID" id="57372915"/>
<evidence type="ECO:0000313" key="15">
    <source>
        <dbReference type="Proteomes" id="UP000188559"/>
    </source>
</evidence>
<accession>A0A1V2JNT7</accession>
<dbReference type="AlphaFoldDB" id="A0A1V2JNT7"/>
<evidence type="ECO:0000256" key="6">
    <source>
        <dbReference type="ARBA" id="ARBA00023136"/>
    </source>
</evidence>
<dbReference type="InterPro" id="IPR039426">
    <property type="entry name" value="TonB-dep_rcpt-like"/>
</dbReference>
<keyword evidence="2 8" id="KW-0813">Transport</keyword>
<evidence type="ECO:0000256" key="1">
    <source>
        <dbReference type="ARBA" id="ARBA00004571"/>
    </source>
</evidence>
<dbReference type="Pfam" id="PF00593">
    <property type="entry name" value="TonB_dep_Rec_b-barrel"/>
    <property type="match status" value="1"/>
</dbReference>
<keyword evidence="15" id="KW-1185">Reference proteome</keyword>
<evidence type="ECO:0000256" key="5">
    <source>
        <dbReference type="ARBA" id="ARBA00023077"/>
    </source>
</evidence>
<keyword evidence="4 8" id="KW-0812">Transmembrane</keyword>